<keyword evidence="1" id="KW-0812">Transmembrane</keyword>
<feature type="transmembrane region" description="Helical" evidence="1">
    <location>
        <begin position="6"/>
        <end position="27"/>
    </location>
</feature>
<dbReference type="EMBL" id="JAMXQS010000006">
    <property type="protein sequence ID" value="MCO6050824.1"/>
    <property type="molecule type" value="Genomic_DNA"/>
</dbReference>
<dbReference type="Proteomes" id="UP001205906">
    <property type="component" value="Unassembled WGS sequence"/>
</dbReference>
<reference evidence="2 3" key="1">
    <citation type="submission" date="2022-06" db="EMBL/GenBank/DDBJ databases">
        <title>Mesorhizobium sp. strain RP14 Genome sequencing and assembly.</title>
        <authorList>
            <person name="Kim I."/>
        </authorList>
    </citation>
    <scope>NUCLEOTIDE SEQUENCE [LARGE SCALE GENOMIC DNA]</scope>
    <source>
        <strain evidence="3">RP14(2022)</strain>
    </source>
</reference>
<protein>
    <recommendedName>
        <fullName evidence="4">Phage holin family protein</fullName>
    </recommendedName>
</protein>
<organism evidence="2 3">
    <name type="scientific">Mesorhizobium liriopis</name>
    <dbReference type="NCBI Taxonomy" id="2953882"/>
    <lineage>
        <taxon>Bacteria</taxon>
        <taxon>Pseudomonadati</taxon>
        <taxon>Pseudomonadota</taxon>
        <taxon>Alphaproteobacteria</taxon>
        <taxon>Hyphomicrobiales</taxon>
        <taxon>Phyllobacteriaceae</taxon>
        <taxon>Mesorhizobium</taxon>
    </lineage>
</organism>
<gene>
    <name evidence="2" type="ORF">NGM99_13655</name>
</gene>
<keyword evidence="3" id="KW-1185">Reference proteome</keyword>
<comment type="caution">
    <text evidence="2">The sequence shown here is derived from an EMBL/GenBank/DDBJ whole genome shotgun (WGS) entry which is preliminary data.</text>
</comment>
<sequence>MNWAALDFTALANAVLALLTATIVLLATQIGRKAKSGQTPAQLTPGVEMQGAAIISNEPMKMLISAIEAGNMEGIQLRTAVTKLTEAIVDQTDEMKEMRNEMARRR</sequence>
<accession>A0ABT1C7L1</accession>
<evidence type="ECO:0000313" key="3">
    <source>
        <dbReference type="Proteomes" id="UP001205906"/>
    </source>
</evidence>
<dbReference type="RefSeq" id="WP_252819780.1">
    <property type="nucleotide sequence ID" value="NZ_JAMXQS010000006.1"/>
</dbReference>
<keyword evidence="1" id="KW-1133">Transmembrane helix</keyword>
<keyword evidence="1" id="KW-0472">Membrane</keyword>
<name>A0ABT1C7L1_9HYPH</name>
<evidence type="ECO:0008006" key="4">
    <source>
        <dbReference type="Google" id="ProtNLM"/>
    </source>
</evidence>
<evidence type="ECO:0000256" key="1">
    <source>
        <dbReference type="SAM" id="Phobius"/>
    </source>
</evidence>
<proteinExistence type="predicted"/>
<evidence type="ECO:0000313" key="2">
    <source>
        <dbReference type="EMBL" id="MCO6050824.1"/>
    </source>
</evidence>